<accession>A0A0E0MI81</accession>
<feature type="region of interest" description="Disordered" evidence="1">
    <location>
        <begin position="35"/>
        <end position="68"/>
    </location>
</feature>
<reference evidence="2" key="2">
    <citation type="submission" date="2018-05" db="EMBL/GenBank/DDBJ databases">
        <title>OpunRS2 (Oryza punctata Reference Sequence Version 2).</title>
        <authorList>
            <person name="Zhang J."/>
            <person name="Kudrna D."/>
            <person name="Lee S."/>
            <person name="Talag J."/>
            <person name="Welchert J."/>
            <person name="Wing R.A."/>
        </authorList>
    </citation>
    <scope>NUCLEOTIDE SEQUENCE [LARGE SCALE GENOMIC DNA]</scope>
</reference>
<evidence type="ECO:0000256" key="1">
    <source>
        <dbReference type="SAM" id="MobiDB-lite"/>
    </source>
</evidence>
<name>A0A0E0MI81_ORYPU</name>
<dbReference type="AlphaFoldDB" id="A0A0E0MI81"/>
<dbReference type="Proteomes" id="UP000026962">
    <property type="component" value="Chromosome 11"/>
</dbReference>
<dbReference type="EnsemblPlants" id="OPUNC11G19390.1">
    <property type="protein sequence ID" value="OPUNC11G19390.1"/>
    <property type="gene ID" value="OPUNC11G19390"/>
</dbReference>
<sequence>MAVGVEVGVASDAIEKRRRGGRAYRIMLLTRAGRRDGGGVGRRDSTIRAMGSGWPDSSNGRSGVGDVR</sequence>
<evidence type="ECO:0000313" key="3">
    <source>
        <dbReference type="Proteomes" id="UP000026962"/>
    </source>
</evidence>
<dbReference type="HOGENOM" id="CLU_2798377_0_0_1"/>
<reference evidence="2" key="1">
    <citation type="submission" date="2015-04" db="UniProtKB">
        <authorList>
            <consortium name="EnsemblPlants"/>
        </authorList>
    </citation>
    <scope>IDENTIFICATION</scope>
</reference>
<proteinExistence type="predicted"/>
<dbReference type="Gramene" id="OPUNC11G19390.1">
    <property type="protein sequence ID" value="OPUNC11G19390.1"/>
    <property type="gene ID" value="OPUNC11G19390"/>
</dbReference>
<protein>
    <submittedName>
        <fullName evidence="2">Uncharacterized protein</fullName>
    </submittedName>
</protein>
<feature type="compositionally biased region" description="Basic and acidic residues" evidence="1">
    <location>
        <begin position="35"/>
        <end position="46"/>
    </location>
</feature>
<evidence type="ECO:0000313" key="2">
    <source>
        <dbReference type="EnsemblPlants" id="OPUNC11G19390.1"/>
    </source>
</evidence>
<keyword evidence="3" id="KW-1185">Reference proteome</keyword>
<organism evidence="2">
    <name type="scientific">Oryza punctata</name>
    <name type="common">Red rice</name>
    <dbReference type="NCBI Taxonomy" id="4537"/>
    <lineage>
        <taxon>Eukaryota</taxon>
        <taxon>Viridiplantae</taxon>
        <taxon>Streptophyta</taxon>
        <taxon>Embryophyta</taxon>
        <taxon>Tracheophyta</taxon>
        <taxon>Spermatophyta</taxon>
        <taxon>Magnoliopsida</taxon>
        <taxon>Liliopsida</taxon>
        <taxon>Poales</taxon>
        <taxon>Poaceae</taxon>
        <taxon>BOP clade</taxon>
        <taxon>Oryzoideae</taxon>
        <taxon>Oryzeae</taxon>
        <taxon>Oryzinae</taxon>
        <taxon>Oryza</taxon>
    </lineage>
</organism>